<dbReference type="PANTHER" id="PTHR13140:SF857">
    <property type="entry name" value="MYOSIN-11"/>
    <property type="match status" value="1"/>
</dbReference>
<evidence type="ECO:0000256" key="10">
    <source>
        <dbReference type="SAM" id="Phobius"/>
    </source>
</evidence>
<dbReference type="InterPro" id="IPR001609">
    <property type="entry name" value="Myosin_head_motor_dom-like"/>
</dbReference>
<feature type="transmembrane region" description="Helical" evidence="10">
    <location>
        <begin position="119"/>
        <end position="137"/>
    </location>
</feature>
<evidence type="ECO:0000259" key="11">
    <source>
        <dbReference type="PROSITE" id="PS51456"/>
    </source>
</evidence>
<evidence type="ECO:0000256" key="7">
    <source>
        <dbReference type="ARBA" id="ARBA00023203"/>
    </source>
</evidence>
<feature type="region of interest" description="Disordered" evidence="9">
    <location>
        <begin position="1"/>
        <end position="21"/>
    </location>
</feature>
<keyword evidence="2" id="KW-0547">Nucleotide-binding</keyword>
<keyword evidence="6" id="KW-0505">Motor protein</keyword>
<comment type="similarity">
    <text evidence="1 8">Belongs to the TRAFAC class myosin-kinesin ATPase superfamily. Myosin family.</text>
</comment>
<dbReference type="PANTHER" id="PTHR13140">
    <property type="entry name" value="MYOSIN"/>
    <property type="match status" value="1"/>
</dbReference>
<evidence type="ECO:0000256" key="5">
    <source>
        <dbReference type="ARBA" id="ARBA00023123"/>
    </source>
</evidence>
<keyword evidence="5 8" id="KW-0518">Myosin</keyword>
<feature type="compositionally biased region" description="Basic and acidic residues" evidence="9">
    <location>
        <begin position="11"/>
        <end position="21"/>
    </location>
</feature>
<evidence type="ECO:0000256" key="9">
    <source>
        <dbReference type="SAM" id="MobiDB-lite"/>
    </source>
</evidence>
<dbReference type="AlphaFoldDB" id="A0A0P4WKF6"/>
<evidence type="ECO:0000313" key="12">
    <source>
        <dbReference type="EMBL" id="JAI61727.1"/>
    </source>
</evidence>
<evidence type="ECO:0000256" key="4">
    <source>
        <dbReference type="ARBA" id="ARBA00023054"/>
    </source>
</evidence>
<dbReference type="EMBL" id="GDRN01083100">
    <property type="protein sequence ID" value="JAI61727.1"/>
    <property type="molecule type" value="Transcribed_RNA"/>
</dbReference>
<dbReference type="GO" id="GO:0016020">
    <property type="term" value="C:membrane"/>
    <property type="evidence" value="ECO:0007669"/>
    <property type="project" value="TreeGrafter"/>
</dbReference>
<keyword evidence="10" id="KW-1133">Transmembrane helix</keyword>
<reference evidence="12" key="1">
    <citation type="submission" date="2015-09" db="EMBL/GenBank/DDBJ databases">
        <title>Scylla olivacea transcriptome.</title>
        <authorList>
            <person name="Ikhwanuddin M."/>
        </authorList>
    </citation>
    <scope>NUCLEOTIDE SEQUENCE</scope>
</reference>
<dbReference type="PROSITE" id="PS51456">
    <property type="entry name" value="MYOSIN_MOTOR"/>
    <property type="match status" value="1"/>
</dbReference>
<dbReference type="GO" id="GO:0000146">
    <property type="term" value="F:microfilament motor activity"/>
    <property type="evidence" value="ECO:0007669"/>
    <property type="project" value="TreeGrafter"/>
</dbReference>
<evidence type="ECO:0000256" key="3">
    <source>
        <dbReference type="ARBA" id="ARBA00022840"/>
    </source>
</evidence>
<protein>
    <recommendedName>
        <fullName evidence="11">Myosin motor domain-containing protein</fullName>
    </recommendedName>
</protein>
<keyword evidence="10" id="KW-0812">Transmembrane</keyword>
<dbReference type="FunFam" id="1.20.120.720:FF:000001">
    <property type="entry name" value="Myosin heavy chain, muscle"/>
    <property type="match status" value="1"/>
</dbReference>
<dbReference type="GO" id="GO:0016459">
    <property type="term" value="C:myosin complex"/>
    <property type="evidence" value="ECO:0007669"/>
    <property type="project" value="UniProtKB-KW"/>
</dbReference>
<dbReference type="SUPFAM" id="SSF52540">
    <property type="entry name" value="P-loop containing nucleoside triphosphate hydrolases"/>
    <property type="match status" value="1"/>
</dbReference>
<evidence type="ECO:0000256" key="6">
    <source>
        <dbReference type="ARBA" id="ARBA00023175"/>
    </source>
</evidence>
<dbReference type="GO" id="GO:0051015">
    <property type="term" value="F:actin filament binding"/>
    <property type="evidence" value="ECO:0007669"/>
    <property type="project" value="TreeGrafter"/>
</dbReference>
<keyword evidence="10" id="KW-0472">Membrane</keyword>
<dbReference type="GO" id="GO:0007015">
    <property type="term" value="P:actin filament organization"/>
    <property type="evidence" value="ECO:0007669"/>
    <property type="project" value="TreeGrafter"/>
</dbReference>
<comment type="caution">
    <text evidence="8">Lacks conserved residue(s) required for the propagation of feature annotation.</text>
</comment>
<dbReference type="Pfam" id="PF00063">
    <property type="entry name" value="Myosin_head"/>
    <property type="match status" value="1"/>
</dbReference>
<sequence>MHMGNMKFKQKGREEQAEPDGTEHGAKVATLLGCDVNDVYLAITKPKIKVGTEFVAKGMNVNQCYYSIGAMAKALFDRVFKFIVTKCNETLETGLKRASFIGVLDIAGFEIFDVSHCSMVFILVCKILPLILSYIFFPNVNIIFHQTVQRLRADLHQLL</sequence>
<keyword evidence="7 8" id="KW-0009">Actin-binding</keyword>
<evidence type="ECO:0000256" key="1">
    <source>
        <dbReference type="ARBA" id="ARBA00008314"/>
    </source>
</evidence>
<evidence type="ECO:0000256" key="2">
    <source>
        <dbReference type="ARBA" id="ARBA00022741"/>
    </source>
</evidence>
<feature type="domain" description="Myosin motor" evidence="11">
    <location>
        <begin position="1"/>
        <end position="159"/>
    </location>
</feature>
<keyword evidence="4" id="KW-0175">Coiled coil</keyword>
<organism evidence="12">
    <name type="scientific">Scylla olivacea</name>
    <name type="common">Orange mud crab</name>
    <name type="synonym">Cancer olivacea</name>
    <dbReference type="NCBI Taxonomy" id="85551"/>
    <lineage>
        <taxon>Eukaryota</taxon>
        <taxon>Metazoa</taxon>
        <taxon>Ecdysozoa</taxon>
        <taxon>Arthropoda</taxon>
        <taxon>Crustacea</taxon>
        <taxon>Multicrustacea</taxon>
        <taxon>Malacostraca</taxon>
        <taxon>Eumalacostraca</taxon>
        <taxon>Eucarida</taxon>
        <taxon>Decapoda</taxon>
        <taxon>Pleocyemata</taxon>
        <taxon>Brachyura</taxon>
        <taxon>Eubrachyura</taxon>
        <taxon>Portunoidea</taxon>
        <taxon>Portunidae</taxon>
        <taxon>Portuninae</taxon>
        <taxon>Scylla</taxon>
    </lineage>
</organism>
<name>A0A0P4WKF6_SCYOL</name>
<keyword evidence="3" id="KW-0067">ATP-binding</keyword>
<evidence type="ECO:0000256" key="8">
    <source>
        <dbReference type="PROSITE-ProRule" id="PRU00782"/>
    </source>
</evidence>
<dbReference type="Gene3D" id="1.20.120.720">
    <property type="entry name" value="Myosin VI head, motor domain, U50 subdomain"/>
    <property type="match status" value="1"/>
</dbReference>
<accession>A0A0P4WKF6</accession>
<dbReference type="GO" id="GO:0005737">
    <property type="term" value="C:cytoplasm"/>
    <property type="evidence" value="ECO:0007669"/>
    <property type="project" value="TreeGrafter"/>
</dbReference>
<dbReference type="GO" id="GO:0005524">
    <property type="term" value="F:ATP binding"/>
    <property type="evidence" value="ECO:0007669"/>
    <property type="project" value="UniProtKB-KW"/>
</dbReference>
<dbReference type="InterPro" id="IPR027417">
    <property type="entry name" value="P-loop_NTPase"/>
</dbReference>
<proteinExistence type="inferred from homology"/>